<evidence type="ECO:0008006" key="4">
    <source>
        <dbReference type="Google" id="ProtNLM"/>
    </source>
</evidence>
<name>A0A179IUS8_CORDF</name>
<dbReference type="Gene3D" id="1.20.1280.140">
    <property type="match status" value="1"/>
</dbReference>
<dbReference type="InterPro" id="IPR021054">
    <property type="entry name" value="Cell_wall_mannoprotein_1"/>
</dbReference>
<feature type="signal peptide" evidence="1">
    <location>
        <begin position="1"/>
        <end position="17"/>
    </location>
</feature>
<sequence>MQFKLFAFAALAATAVADLQRALEIVDMTAIQLNATLGGNGAEETTLASVSKDAVRLVIDMETATEFANISAVLDRDAALAVADTTGTLASDLGDVVDGFIRNRPSFDRLIFITPIIGDLIIKQRAAAKELSVAILAKIPKDLANATAIHTKEIDDKFAQGIKAYA</sequence>
<protein>
    <recommendedName>
        <fullName evidence="4">Antigenic cell wall galactomannoprotein</fullName>
    </recommendedName>
</protein>
<dbReference type="AlphaFoldDB" id="A0A179IUS8"/>
<organism evidence="2 3">
    <name type="scientific">Cordyceps confragosa</name>
    <name type="common">Lecanicillium lecanii</name>
    <dbReference type="NCBI Taxonomy" id="2714763"/>
    <lineage>
        <taxon>Eukaryota</taxon>
        <taxon>Fungi</taxon>
        <taxon>Dikarya</taxon>
        <taxon>Ascomycota</taxon>
        <taxon>Pezizomycotina</taxon>
        <taxon>Sordariomycetes</taxon>
        <taxon>Hypocreomycetidae</taxon>
        <taxon>Hypocreales</taxon>
        <taxon>Cordycipitaceae</taxon>
        <taxon>Akanthomyces</taxon>
    </lineage>
</organism>
<evidence type="ECO:0000313" key="3">
    <source>
        <dbReference type="Proteomes" id="UP000243081"/>
    </source>
</evidence>
<keyword evidence="1" id="KW-0732">Signal</keyword>
<reference evidence="2 3" key="1">
    <citation type="submission" date="2016-03" db="EMBL/GenBank/DDBJ databases">
        <title>Fine-scale spatial genetic structure of a fungal parasite of coffee scale insects.</title>
        <authorList>
            <person name="Jackson D."/>
            <person name="Zemenick K.A."/>
            <person name="Malloure B."/>
            <person name="Quandt C.A."/>
            <person name="James T.Y."/>
        </authorList>
    </citation>
    <scope>NUCLEOTIDE SEQUENCE [LARGE SCALE GENOMIC DNA]</scope>
    <source>
        <strain evidence="2 3">UM487</strain>
    </source>
</reference>
<evidence type="ECO:0000256" key="1">
    <source>
        <dbReference type="SAM" id="SignalP"/>
    </source>
</evidence>
<comment type="caution">
    <text evidence="2">The sequence shown here is derived from an EMBL/GenBank/DDBJ whole genome shotgun (WGS) entry which is preliminary data.</text>
</comment>
<keyword evidence="3" id="KW-1185">Reference proteome</keyword>
<evidence type="ECO:0000313" key="2">
    <source>
        <dbReference type="EMBL" id="OAR05680.1"/>
    </source>
</evidence>
<dbReference type="EMBL" id="LUKN01000165">
    <property type="protein sequence ID" value="OAR05680.1"/>
    <property type="molecule type" value="Genomic_DNA"/>
</dbReference>
<gene>
    <name evidence="2" type="ORF">LLEC1_02976</name>
</gene>
<proteinExistence type="predicted"/>
<dbReference type="Proteomes" id="UP000243081">
    <property type="component" value="Unassembled WGS sequence"/>
</dbReference>
<accession>A0A179IUS8</accession>
<feature type="chain" id="PRO_5008104688" description="Antigenic cell wall galactomannoprotein" evidence="1">
    <location>
        <begin position="18"/>
        <end position="166"/>
    </location>
</feature>
<dbReference type="OrthoDB" id="2422134at2759"/>
<dbReference type="Pfam" id="PF12296">
    <property type="entry name" value="HsbA"/>
    <property type="match status" value="1"/>
</dbReference>